<evidence type="ECO:0000256" key="2">
    <source>
        <dbReference type="SAM" id="Phobius"/>
    </source>
</evidence>
<organism evidence="4 5">
    <name type="scientific">Seohaeicola saemankumensis</name>
    <dbReference type="NCBI Taxonomy" id="481181"/>
    <lineage>
        <taxon>Bacteria</taxon>
        <taxon>Pseudomonadati</taxon>
        <taxon>Pseudomonadota</taxon>
        <taxon>Alphaproteobacteria</taxon>
        <taxon>Rhodobacterales</taxon>
        <taxon>Roseobacteraceae</taxon>
        <taxon>Seohaeicola</taxon>
    </lineage>
</organism>
<keyword evidence="2" id="KW-1133">Transmembrane helix</keyword>
<evidence type="ECO:0000313" key="4">
    <source>
        <dbReference type="EMBL" id="MFD1196449.1"/>
    </source>
</evidence>
<dbReference type="SUPFAM" id="SSF52172">
    <property type="entry name" value="CheY-like"/>
    <property type="match status" value="1"/>
</dbReference>
<keyword evidence="1" id="KW-0597">Phosphoprotein</keyword>
<sequence>MDMLMHDDFDAIILDLTLPLDDGISILKQMRRFGYPLAPALVGAIPGPLAEEQLRRGLMINRGEGSFLVTSKIALLIYAIAILAVFGPRIWALLRNRGKGQVSRA</sequence>
<feature type="modified residue" description="4-aspartylphosphate" evidence="1">
    <location>
        <position position="15"/>
    </location>
</feature>
<dbReference type="PROSITE" id="PS50110">
    <property type="entry name" value="RESPONSE_REGULATORY"/>
    <property type="match status" value="1"/>
</dbReference>
<keyword evidence="5" id="KW-1185">Reference proteome</keyword>
<name>A0ABW3TH03_9RHOB</name>
<evidence type="ECO:0000313" key="5">
    <source>
        <dbReference type="Proteomes" id="UP001597151"/>
    </source>
</evidence>
<dbReference type="EMBL" id="JBHTKR010000007">
    <property type="protein sequence ID" value="MFD1196449.1"/>
    <property type="molecule type" value="Genomic_DNA"/>
</dbReference>
<gene>
    <name evidence="4" type="ORF">ACFQ3C_17385</name>
</gene>
<keyword evidence="2" id="KW-0812">Transmembrane</keyword>
<dbReference type="PANTHER" id="PTHR35342:SF5">
    <property type="entry name" value="TRICARBOXYLIC TRANSPORT PROTEIN"/>
    <property type="match status" value="1"/>
</dbReference>
<dbReference type="Proteomes" id="UP001597151">
    <property type="component" value="Unassembled WGS sequence"/>
</dbReference>
<feature type="domain" description="Response regulatory" evidence="3">
    <location>
        <begin position="1"/>
        <end position="84"/>
    </location>
</feature>
<accession>A0ABW3TH03</accession>
<feature type="transmembrane region" description="Helical" evidence="2">
    <location>
        <begin position="73"/>
        <end position="94"/>
    </location>
</feature>
<dbReference type="RefSeq" id="WP_380794528.1">
    <property type="nucleotide sequence ID" value="NZ_JBHTKR010000007.1"/>
</dbReference>
<keyword evidence="2" id="KW-0472">Membrane</keyword>
<proteinExistence type="predicted"/>
<protein>
    <recommendedName>
        <fullName evidence="3">Response regulatory domain-containing protein</fullName>
    </recommendedName>
</protein>
<evidence type="ECO:0000259" key="3">
    <source>
        <dbReference type="PROSITE" id="PS50110"/>
    </source>
</evidence>
<dbReference type="PANTHER" id="PTHR35342">
    <property type="entry name" value="TRICARBOXYLIC TRANSPORT PROTEIN"/>
    <property type="match status" value="1"/>
</dbReference>
<comment type="caution">
    <text evidence="4">The sequence shown here is derived from an EMBL/GenBank/DDBJ whole genome shotgun (WGS) entry which is preliminary data.</text>
</comment>
<reference evidence="5" key="1">
    <citation type="journal article" date="2019" name="Int. J. Syst. Evol. Microbiol.">
        <title>The Global Catalogue of Microorganisms (GCM) 10K type strain sequencing project: providing services to taxonomists for standard genome sequencing and annotation.</title>
        <authorList>
            <consortium name="The Broad Institute Genomics Platform"/>
            <consortium name="The Broad Institute Genome Sequencing Center for Infectious Disease"/>
            <person name="Wu L."/>
            <person name="Ma J."/>
        </authorList>
    </citation>
    <scope>NUCLEOTIDE SEQUENCE [LARGE SCALE GENOMIC DNA]</scope>
    <source>
        <strain evidence="5">CCUG 55328</strain>
    </source>
</reference>
<evidence type="ECO:0000256" key="1">
    <source>
        <dbReference type="PROSITE-ProRule" id="PRU00169"/>
    </source>
</evidence>
<dbReference type="InterPro" id="IPR001789">
    <property type="entry name" value="Sig_transdc_resp-reg_receiver"/>
</dbReference>
<dbReference type="InterPro" id="IPR011006">
    <property type="entry name" value="CheY-like_superfamily"/>
</dbReference>